<dbReference type="PROSITE" id="PS51197">
    <property type="entry name" value="HTH_RRF2_2"/>
    <property type="match status" value="1"/>
</dbReference>
<name>A0AAE6QAU1_EHRRU</name>
<comment type="similarity">
    <text evidence="2">Belongs to the class-V pyridoxal-phosphate-dependent aminotransferase family. NifS/IscS subfamily.</text>
</comment>
<dbReference type="InterPro" id="IPR000944">
    <property type="entry name" value="Tscrpt_reg_Rrf2"/>
</dbReference>
<dbReference type="NCBIfam" id="TIGR00738">
    <property type="entry name" value="rrf2_super"/>
    <property type="match status" value="1"/>
</dbReference>
<dbReference type="PANTHER" id="PTHR11601:SF34">
    <property type="entry name" value="CYSTEINE DESULFURASE"/>
    <property type="match status" value="1"/>
</dbReference>
<keyword evidence="10" id="KW-0808">Transferase</keyword>
<dbReference type="GO" id="GO:0051536">
    <property type="term" value="F:iron-sulfur cluster binding"/>
    <property type="evidence" value="ECO:0007669"/>
    <property type="project" value="UniProtKB-KW"/>
</dbReference>
<evidence type="ECO:0000256" key="1">
    <source>
        <dbReference type="ARBA" id="ARBA00001933"/>
    </source>
</evidence>
<dbReference type="Pfam" id="PF02082">
    <property type="entry name" value="Rrf2"/>
    <property type="match status" value="1"/>
</dbReference>
<dbReference type="InterPro" id="IPR015421">
    <property type="entry name" value="PyrdxlP-dep_Trfase_major"/>
</dbReference>
<dbReference type="PROSITE" id="PS01332">
    <property type="entry name" value="HTH_RRF2_1"/>
    <property type="match status" value="1"/>
</dbReference>
<evidence type="ECO:0000259" key="9">
    <source>
        <dbReference type="Pfam" id="PF00266"/>
    </source>
</evidence>
<dbReference type="Gene3D" id="3.40.640.10">
    <property type="entry name" value="Type I PLP-dependent aspartate aminotransferase-like (Major domain)"/>
    <property type="match status" value="1"/>
</dbReference>
<dbReference type="SUPFAM" id="SSF46785">
    <property type="entry name" value="Winged helix' DNA-binding domain"/>
    <property type="match status" value="1"/>
</dbReference>
<keyword evidence="5" id="KW-0663">Pyridoxal phosphate</keyword>
<evidence type="ECO:0000256" key="4">
    <source>
        <dbReference type="ARBA" id="ARBA00022723"/>
    </source>
</evidence>
<keyword evidence="10" id="KW-0032">Aminotransferase</keyword>
<evidence type="ECO:0000256" key="7">
    <source>
        <dbReference type="ARBA" id="ARBA00023014"/>
    </source>
</evidence>
<dbReference type="AlphaFoldDB" id="A0AAE6QAU1"/>
<keyword evidence="4" id="KW-0479">Metal-binding</keyword>
<sequence>MDIDMLITTRLRYAIMFMVKLAQGLHTQQNKLQPVRMSYIANNQSLSEGYLERIIAQLKKKGLVNATKGPGGGYSLSVAPNLITLSLILESIGEDIKITRCENNHTSCLLNNTRCVAHNLWDDIGNHIKNYLNNTSLEDILNNNFKSSIASHNDTNPYIYADYNSTSTVLPEIKYHLNNSCYLNIYNPSSIHKLGQKTRSIVEEARNTAINQLNAQHHDAIFTSSGTEANNLVINSTLDYKHLISSIEHLSIINSATNAELIPVDSNGIICLDELSNLLYKFKDQKILVSVMTANNETGVIQPIKKIVELSHKFGALVHTDAVQACGKIHIDIEDLGVDLLTISSHKLGSIAGAGVLFFNSNKIKIKPMILGGHQEKGLRAGTENILAIYLLSISLNNLQTSVKKMLAIEKLRNKLENEILCLVPDAQIFSKDVNRLPNTSCISMPNVNHEIQVISFDINNIAVGNGSACSTGVAGHSHVLSAMGISEDVANNSIRISLSPDTTDDHIREIVNCWYKIYTHNQMYK</sequence>
<reference evidence="10 11" key="1">
    <citation type="submission" date="2018-10" db="EMBL/GenBank/DDBJ databases">
        <title>Propagation and draft genome sequences of three atypical Erhlichia ruminantium isolates.</title>
        <authorList>
            <person name="Liebenberg J."/>
            <person name="Steyn H."/>
            <person name="Josemans A."/>
            <person name="Zweygarth E."/>
        </authorList>
    </citation>
    <scope>NUCLEOTIDE SEQUENCE [LARGE SCALE GENOMIC DNA]</scope>
    <source>
        <strain evidence="10 11">Omatjenne</strain>
    </source>
</reference>
<dbReference type="SUPFAM" id="SSF53383">
    <property type="entry name" value="PLP-dependent transferases"/>
    <property type="match status" value="1"/>
</dbReference>
<dbReference type="InterPro" id="IPR015424">
    <property type="entry name" value="PyrdxlP-dep_Trfase"/>
</dbReference>
<dbReference type="GO" id="GO:0046872">
    <property type="term" value="F:metal ion binding"/>
    <property type="evidence" value="ECO:0007669"/>
    <property type="project" value="UniProtKB-KW"/>
</dbReference>
<dbReference type="PROSITE" id="PS00595">
    <property type="entry name" value="AA_TRANSFER_CLASS_5"/>
    <property type="match status" value="1"/>
</dbReference>
<dbReference type="GO" id="GO:0031071">
    <property type="term" value="F:cysteine desulfurase activity"/>
    <property type="evidence" value="ECO:0007669"/>
    <property type="project" value="UniProtKB-EC"/>
</dbReference>
<dbReference type="GO" id="GO:0008483">
    <property type="term" value="F:transaminase activity"/>
    <property type="evidence" value="ECO:0007669"/>
    <property type="project" value="UniProtKB-KW"/>
</dbReference>
<keyword evidence="6" id="KW-0408">Iron</keyword>
<keyword evidence="11" id="KW-1185">Reference proteome</keyword>
<dbReference type="InterPro" id="IPR030489">
    <property type="entry name" value="TR_Rrf2-type_CS"/>
</dbReference>
<feature type="domain" description="Aminotransferase class V" evidence="9">
    <location>
        <begin position="159"/>
        <end position="508"/>
    </location>
</feature>
<gene>
    <name evidence="10" type="ORF">EDL80_02345</name>
</gene>
<dbReference type="InterPro" id="IPR036388">
    <property type="entry name" value="WH-like_DNA-bd_sf"/>
</dbReference>
<dbReference type="InterPro" id="IPR015422">
    <property type="entry name" value="PyrdxlP-dep_Trfase_small"/>
</dbReference>
<dbReference type="Pfam" id="PF00266">
    <property type="entry name" value="Aminotran_5"/>
    <property type="match status" value="1"/>
</dbReference>
<dbReference type="InterPro" id="IPR020578">
    <property type="entry name" value="Aminotrans_V_PyrdxlP_BS"/>
</dbReference>
<evidence type="ECO:0000256" key="3">
    <source>
        <dbReference type="ARBA" id="ARBA00012239"/>
    </source>
</evidence>
<proteinExistence type="inferred from homology"/>
<evidence type="ECO:0000256" key="6">
    <source>
        <dbReference type="ARBA" id="ARBA00023004"/>
    </source>
</evidence>
<dbReference type="Gene3D" id="3.90.1150.10">
    <property type="entry name" value="Aspartate Aminotransferase, domain 1"/>
    <property type="match status" value="1"/>
</dbReference>
<dbReference type="EC" id="2.8.1.7" evidence="3"/>
<dbReference type="Gene3D" id="1.10.260.50">
    <property type="match status" value="1"/>
</dbReference>
<evidence type="ECO:0000313" key="11">
    <source>
        <dbReference type="Proteomes" id="UP000422822"/>
    </source>
</evidence>
<comment type="cofactor">
    <cofactor evidence="1">
        <name>pyridoxal 5'-phosphate</name>
        <dbReference type="ChEBI" id="CHEBI:597326"/>
    </cofactor>
</comment>
<organism evidence="10 11">
    <name type="scientific">Ehrlichia ruminantium</name>
    <name type="common">heartwater rickettsia</name>
    <name type="synonym">Cowdria ruminantium</name>
    <dbReference type="NCBI Taxonomy" id="779"/>
    <lineage>
        <taxon>Bacteria</taxon>
        <taxon>Pseudomonadati</taxon>
        <taxon>Pseudomonadota</taxon>
        <taxon>Alphaproteobacteria</taxon>
        <taxon>Rickettsiales</taxon>
        <taxon>Anaplasmataceae</taxon>
        <taxon>Ehrlichia</taxon>
    </lineage>
</organism>
<dbReference type="InterPro" id="IPR036390">
    <property type="entry name" value="WH_DNA-bd_sf"/>
</dbReference>
<evidence type="ECO:0000313" key="10">
    <source>
        <dbReference type="EMBL" id="QGR03413.1"/>
    </source>
</evidence>
<evidence type="ECO:0000256" key="5">
    <source>
        <dbReference type="ARBA" id="ARBA00022898"/>
    </source>
</evidence>
<dbReference type="PANTHER" id="PTHR11601">
    <property type="entry name" value="CYSTEINE DESULFURYLASE FAMILY MEMBER"/>
    <property type="match status" value="1"/>
</dbReference>
<keyword evidence="7" id="KW-0411">Iron-sulfur</keyword>
<protein>
    <recommendedName>
        <fullName evidence="3">cysteine desulfurase</fullName>
        <ecNumber evidence="3">2.8.1.7</ecNumber>
    </recommendedName>
</protein>
<evidence type="ECO:0000256" key="2">
    <source>
        <dbReference type="ARBA" id="ARBA00006490"/>
    </source>
</evidence>
<dbReference type="Proteomes" id="UP000422822">
    <property type="component" value="Chromosome"/>
</dbReference>
<dbReference type="Gene3D" id="1.10.10.10">
    <property type="entry name" value="Winged helix-like DNA-binding domain superfamily/Winged helix DNA-binding domain"/>
    <property type="match status" value="1"/>
</dbReference>
<evidence type="ECO:0000256" key="8">
    <source>
        <dbReference type="ARBA" id="ARBA00050776"/>
    </source>
</evidence>
<dbReference type="InterPro" id="IPR000192">
    <property type="entry name" value="Aminotrans_V_dom"/>
</dbReference>
<comment type="catalytic activity">
    <reaction evidence="8">
        <text>(sulfur carrier)-H + L-cysteine = (sulfur carrier)-SH + L-alanine</text>
        <dbReference type="Rhea" id="RHEA:43892"/>
        <dbReference type="Rhea" id="RHEA-COMP:14737"/>
        <dbReference type="Rhea" id="RHEA-COMP:14739"/>
        <dbReference type="ChEBI" id="CHEBI:29917"/>
        <dbReference type="ChEBI" id="CHEBI:35235"/>
        <dbReference type="ChEBI" id="CHEBI:57972"/>
        <dbReference type="ChEBI" id="CHEBI:64428"/>
        <dbReference type="EC" id="2.8.1.7"/>
    </reaction>
</comment>
<accession>A0AAE6QAU1</accession>
<dbReference type="EMBL" id="CP033455">
    <property type="protein sequence ID" value="QGR03413.1"/>
    <property type="molecule type" value="Genomic_DNA"/>
</dbReference>